<dbReference type="EMBL" id="GBXM01055399">
    <property type="protein sequence ID" value="JAH53178.1"/>
    <property type="molecule type" value="Transcribed_RNA"/>
</dbReference>
<sequence>MGMALAMYSSIHSGLLTRAVRASDLWA</sequence>
<accession>A0A0E9TK33</accession>
<proteinExistence type="predicted"/>
<name>A0A0E9TK33_ANGAN</name>
<protein>
    <submittedName>
        <fullName evidence="1">Uncharacterized protein</fullName>
    </submittedName>
</protein>
<reference evidence="1" key="2">
    <citation type="journal article" date="2015" name="Fish Shellfish Immunol.">
        <title>Early steps in the European eel (Anguilla anguilla)-Vibrio vulnificus interaction in the gills: Role of the RtxA13 toxin.</title>
        <authorList>
            <person name="Callol A."/>
            <person name="Pajuelo D."/>
            <person name="Ebbesson L."/>
            <person name="Teles M."/>
            <person name="MacKenzie S."/>
            <person name="Amaro C."/>
        </authorList>
    </citation>
    <scope>NUCLEOTIDE SEQUENCE</scope>
</reference>
<evidence type="ECO:0000313" key="1">
    <source>
        <dbReference type="EMBL" id="JAH53951.1"/>
    </source>
</evidence>
<reference evidence="1" key="1">
    <citation type="submission" date="2014-11" db="EMBL/GenBank/DDBJ databases">
        <authorList>
            <person name="Amaro Gonzalez C."/>
        </authorList>
    </citation>
    <scope>NUCLEOTIDE SEQUENCE</scope>
</reference>
<dbReference type="EMBL" id="GBXM01054626">
    <property type="protein sequence ID" value="JAH53951.1"/>
    <property type="molecule type" value="Transcribed_RNA"/>
</dbReference>
<organism evidence="1">
    <name type="scientific">Anguilla anguilla</name>
    <name type="common">European freshwater eel</name>
    <name type="synonym">Muraena anguilla</name>
    <dbReference type="NCBI Taxonomy" id="7936"/>
    <lineage>
        <taxon>Eukaryota</taxon>
        <taxon>Metazoa</taxon>
        <taxon>Chordata</taxon>
        <taxon>Craniata</taxon>
        <taxon>Vertebrata</taxon>
        <taxon>Euteleostomi</taxon>
        <taxon>Actinopterygii</taxon>
        <taxon>Neopterygii</taxon>
        <taxon>Teleostei</taxon>
        <taxon>Anguilliformes</taxon>
        <taxon>Anguillidae</taxon>
        <taxon>Anguilla</taxon>
    </lineage>
</organism>
<dbReference type="AlphaFoldDB" id="A0A0E9TK33"/>